<dbReference type="STRING" id="431595.K3W5F3"/>
<dbReference type="PROSITE" id="PS00143">
    <property type="entry name" value="INSULINASE"/>
    <property type="match status" value="1"/>
</dbReference>
<dbReference type="SUPFAM" id="SSF63411">
    <property type="entry name" value="LuxS/MPP-like metallohydrolase"/>
    <property type="match status" value="4"/>
</dbReference>
<keyword evidence="13" id="KW-1185">Reference proteome</keyword>
<organism evidence="12 13">
    <name type="scientific">Globisporangium ultimum (strain ATCC 200006 / CBS 805.95 / DAOM BR144)</name>
    <name type="common">Pythium ultimum</name>
    <dbReference type="NCBI Taxonomy" id="431595"/>
    <lineage>
        <taxon>Eukaryota</taxon>
        <taxon>Sar</taxon>
        <taxon>Stramenopiles</taxon>
        <taxon>Oomycota</taxon>
        <taxon>Peronosporomycetes</taxon>
        <taxon>Pythiales</taxon>
        <taxon>Pythiaceae</taxon>
        <taxon>Globisporangium</taxon>
    </lineage>
</organism>
<dbReference type="InterPro" id="IPR050626">
    <property type="entry name" value="Peptidase_M16"/>
</dbReference>
<evidence type="ECO:0000259" key="9">
    <source>
        <dbReference type="Pfam" id="PF05193"/>
    </source>
</evidence>
<dbReference type="Proteomes" id="UP000019132">
    <property type="component" value="Unassembled WGS sequence"/>
</dbReference>
<dbReference type="PANTHER" id="PTHR43690">
    <property type="entry name" value="NARDILYSIN"/>
    <property type="match status" value="1"/>
</dbReference>
<protein>
    <recommendedName>
        <fullName evidence="14">Insulin-degrading enzyme</fullName>
    </recommendedName>
</protein>
<keyword evidence="4" id="KW-0378">Hydrolase</keyword>
<keyword evidence="2" id="KW-0645">Protease</keyword>
<dbReference type="eggNOG" id="KOG0959">
    <property type="taxonomic scope" value="Eukaryota"/>
</dbReference>
<evidence type="ECO:0008006" key="14">
    <source>
        <dbReference type="Google" id="ProtNLM"/>
    </source>
</evidence>
<dbReference type="EMBL" id="GL376636">
    <property type="status" value="NOT_ANNOTATED_CDS"/>
    <property type="molecule type" value="Genomic_DNA"/>
</dbReference>
<keyword evidence="3" id="KW-0479">Metal-binding</keyword>
<dbReference type="InterPro" id="IPR054734">
    <property type="entry name" value="PqqF-like_C_4"/>
</dbReference>
<dbReference type="FunFam" id="3.30.830.10:FF:000005">
    <property type="entry name" value="nardilysin isoform X1"/>
    <property type="match status" value="1"/>
</dbReference>
<dbReference type="InterPro" id="IPR032632">
    <property type="entry name" value="Peptidase_M16_M"/>
</dbReference>
<dbReference type="Pfam" id="PF16187">
    <property type="entry name" value="Peptidase_M16_M"/>
    <property type="match status" value="1"/>
</dbReference>
<dbReference type="HOGENOM" id="CLU_004639_1_1_1"/>
<feature type="domain" description="Peptidase M16 N-terminal" evidence="8">
    <location>
        <begin position="31"/>
        <end position="168"/>
    </location>
</feature>
<evidence type="ECO:0000256" key="2">
    <source>
        <dbReference type="ARBA" id="ARBA00022670"/>
    </source>
</evidence>
<comment type="similarity">
    <text evidence="1 7">Belongs to the peptidase M16 family.</text>
</comment>
<evidence type="ECO:0000256" key="6">
    <source>
        <dbReference type="ARBA" id="ARBA00023049"/>
    </source>
</evidence>
<dbReference type="Pfam" id="PF00675">
    <property type="entry name" value="Peptidase_M16"/>
    <property type="match status" value="1"/>
</dbReference>
<dbReference type="EnsemblProtists" id="PYU1_T000194">
    <property type="protein sequence ID" value="PYU1_T000194"/>
    <property type="gene ID" value="PYU1_G000194"/>
</dbReference>
<evidence type="ECO:0000259" key="8">
    <source>
        <dbReference type="Pfam" id="PF00675"/>
    </source>
</evidence>
<keyword evidence="6" id="KW-0482">Metalloprotease</keyword>
<dbReference type="InterPro" id="IPR011249">
    <property type="entry name" value="Metalloenz_LuxS/M16"/>
</dbReference>
<evidence type="ECO:0000313" key="12">
    <source>
        <dbReference type="EnsemblProtists" id="PYU1_T000194"/>
    </source>
</evidence>
<dbReference type="GO" id="GO:0004222">
    <property type="term" value="F:metalloendopeptidase activity"/>
    <property type="evidence" value="ECO:0007669"/>
    <property type="project" value="InterPro"/>
</dbReference>
<dbReference type="InterPro" id="IPR011765">
    <property type="entry name" value="Pept_M16_N"/>
</dbReference>
<dbReference type="PANTHER" id="PTHR43690:SF18">
    <property type="entry name" value="INSULIN-DEGRADING ENZYME-RELATED"/>
    <property type="match status" value="1"/>
</dbReference>
<dbReference type="GO" id="GO:0043171">
    <property type="term" value="P:peptide catabolic process"/>
    <property type="evidence" value="ECO:0007669"/>
    <property type="project" value="TreeGrafter"/>
</dbReference>
<dbReference type="InParanoid" id="K3W5F3"/>
<dbReference type="GO" id="GO:0051603">
    <property type="term" value="P:proteolysis involved in protein catabolic process"/>
    <property type="evidence" value="ECO:0007669"/>
    <property type="project" value="TreeGrafter"/>
</dbReference>
<dbReference type="GO" id="GO:0005829">
    <property type="term" value="C:cytosol"/>
    <property type="evidence" value="ECO:0007669"/>
    <property type="project" value="TreeGrafter"/>
</dbReference>
<evidence type="ECO:0000256" key="3">
    <source>
        <dbReference type="ARBA" id="ARBA00022723"/>
    </source>
</evidence>
<feature type="domain" description="Peptidase M16 C-terminal" evidence="9">
    <location>
        <begin position="194"/>
        <end position="373"/>
    </location>
</feature>
<dbReference type="InterPro" id="IPR007863">
    <property type="entry name" value="Peptidase_M16_C"/>
</dbReference>
<evidence type="ECO:0000313" key="13">
    <source>
        <dbReference type="Proteomes" id="UP000019132"/>
    </source>
</evidence>
<dbReference type="Gene3D" id="3.30.830.10">
    <property type="entry name" value="Metalloenzyme, LuxS/M16 peptidase-like"/>
    <property type="match status" value="4"/>
</dbReference>
<reference evidence="13" key="2">
    <citation type="submission" date="2010-04" db="EMBL/GenBank/DDBJ databases">
        <authorList>
            <person name="Buell R."/>
            <person name="Hamilton J."/>
            <person name="Hostetler J."/>
        </authorList>
    </citation>
    <scope>NUCLEOTIDE SEQUENCE [LARGE SCALE GENOMIC DNA]</scope>
    <source>
        <strain evidence="13">DAOM:BR144</strain>
    </source>
</reference>
<dbReference type="Pfam" id="PF05193">
    <property type="entry name" value="Peptidase_M16_C"/>
    <property type="match status" value="1"/>
</dbReference>
<proteinExistence type="inferred from homology"/>
<dbReference type="VEuPathDB" id="FungiDB:PYU1_G000194"/>
<evidence type="ECO:0000256" key="4">
    <source>
        <dbReference type="ARBA" id="ARBA00022801"/>
    </source>
</evidence>
<feature type="domain" description="Peptidase M16 middle/third" evidence="10">
    <location>
        <begin position="380"/>
        <end position="671"/>
    </location>
</feature>
<dbReference type="AlphaFoldDB" id="K3W5F3"/>
<evidence type="ECO:0000256" key="1">
    <source>
        <dbReference type="ARBA" id="ARBA00007261"/>
    </source>
</evidence>
<accession>K3W5F3</accession>
<dbReference type="OMA" id="LQSDCWR"/>
<evidence type="ECO:0000259" key="10">
    <source>
        <dbReference type="Pfam" id="PF16187"/>
    </source>
</evidence>
<dbReference type="Pfam" id="PF22456">
    <property type="entry name" value="PqqF-like_C_4"/>
    <property type="match status" value="1"/>
</dbReference>
<keyword evidence="5" id="KW-0862">Zinc</keyword>
<reference evidence="13" key="1">
    <citation type="journal article" date="2010" name="Genome Biol.">
        <title>Genome sequence of the necrotrophic plant pathogen Pythium ultimum reveals original pathogenicity mechanisms and effector repertoire.</title>
        <authorList>
            <person name="Levesque C.A."/>
            <person name="Brouwer H."/>
            <person name="Cano L."/>
            <person name="Hamilton J.P."/>
            <person name="Holt C."/>
            <person name="Huitema E."/>
            <person name="Raffaele S."/>
            <person name="Robideau G.P."/>
            <person name="Thines M."/>
            <person name="Win J."/>
            <person name="Zerillo M.M."/>
            <person name="Beakes G.W."/>
            <person name="Boore J.L."/>
            <person name="Busam D."/>
            <person name="Dumas B."/>
            <person name="Ferriera S."/>
            <person name="Fuerstenberg S.I."/>
            <person name="Gachon C.M."/>
            <person name="Gaulin E."/>
            <person name="Govers F."/>
            <person name="Grenville-Briggs L."/>
            <person name="Horner N."/>
            <person name="Hostetler J."/>
            <person name="Jiang R.H."/>
            <person name="Johnson J."/>
            <person name="Krajaejun T."/>
            <person name="Lin H."/>
            <person name="Meijer H.J."/>
            <person name="Moore B."/>
            <person name="Morris P."/>
            <person name="Phuntmart V."/>
            <person name="Puiu D."/>
            <person name="Shetty J."/>
            <person name="Stajich J.E."/>
            <person name="Tripathy S."/>
            <person name="Wawra S."/>
            <person name="van West P."/>
            <person name="Whitty B.R."/>
            <person name="Coutinho P.M."/>
            <person name="Henrissat B."/>
            <person name="Martin F."/>
            <person name="Thomas P.D."/>
            <person name="Tyler B.M."/>
            <person name="De Vries R.P."/>
            <person name="Kamoun S."/>
            <person name="Yandell M."/>
            <person name="Tisserat N."/>
            <person name="Buell C.R."/>
        </authorList>
    </citation>
    <scope>NUCLEOTIDE SEQUENCE</scope>
    <source>
        <strain evidence="13">DAOM:BR144</strain>
    </source>
</reference>
<dbReference type="FunFam" id="3.30.830.10:FF:000004">
    <property type="entry name" value="Putative insulin-degrading enzyme"/>
    <property type="match status" value="1"/>
</dbReference>
<name>K3W5F3_GLOUD</name>
<feature type="domain" description="Coenzyme PQQ synthesis protein F-like C-terminal lobe" evidence="11">
    <location>
        <begin position="782"/>
        <end position="881"/>
    </location>
</feature>
<dbReference type="InterPro" id="IPR001431">
    <property type="entry name" value="Pept_M16_Zn_BS"/>
</dbReference>
<evidence type="ECO:0000259" key="11">
    <source>
        <dbReference type="Pfam" id="PF22456"/>
    </source>
</evidence>
<evidence type="ECO:0000256" key="7">
    <source>
        <dbReference type="RuleBase" id="RU004447"/>
    </source>
</evidence>
<evidence type="ECO:0000256" key="5">
    <source>
        <dbReference type="ARBA" id="ARBA00022833"/>
    </source>
</evidence>
<dbReference type="GO" id="GO:0046872">
    <property type="term" value="F:metal ion binding"/>
    <property type="evidence" value="ECO:0007669"/>
    <property type="project" value="UniProtKB-KW"/>
</dbReference>
<reference evidence="12" key="3">
    <citation type="submission" date="2015-02" db="UniProtKB">
        <authorList>
            <consortium name="EnsemblProtists"/>
        </authorList>
    </citation>
    <scope>IDENTIFICATION</scope>
    <source>
        <strain evidence="12">DAOM BR144</strain>
    </source>
</reference>
<dbReference type="GO" id="GO:0005739">
    <property type="term" value="C:mitochondrion"/>
    <property type="evidence" value="ECO:0007669"/>
    <property type="project" value="TreeGrafter"/>
</dbReference>
<sequence>MDSVGGCNGIDVSALDERAYECVELSNSLQVLLISDPKTEKASAAMDVHVGHQSDPVELPGLAHFLEHMLFLGTEKYPDENSYKQFLSAHSGRSNASTSQMHTNYYFDVLSDHFQEALDRFAQFFIAPLFTASATEREMHAVNSENAKNLQNDHRRLYQLEKCLSNPDHPFHKFGTGNIDTLGNIPKEKGIDVRKALLEFHETYYSASIMKLVIYGKEDLATLAQWAKNLFSSVKNTGRGFPKFGGAVPYDETRLARQVHVAPVKDLRVIALSWPLPSLYWEFLTKPSKILSHLLGHEGKGSILSYLKAQKWANGLSAGLMRDNEDWSLFSVKVDATDAGIEHVDDVVSAVYQYLRLLQKKTPFASWIFKETQDIGLIDFRFKSKESPINYTSYLASVMHRYPTKYVVSGGYLLYGYDAGKVQEILGSLTPRRMRLTVVSKTFEGKTTSVEKWYETPYSEFAIDEATLLKWESVKGNRELQMPHRNEFICSDFDIVTPPPTPADAAYESTPELLEKDERYRLWFKPDTQFRKPKLTLSFLFYSPVVSSTPYHAVLTSLFIRYLKDELTECSYDAELAGMEYEISFNSRAIELYAGGFSHKLSSLLFKVLNVMMSLTKDKYSFQDAIFERVKDRTKRMYENFFLEEPYQHAVYGSSLLLESAKWSVEDKIQAIQCLTVRDLSAHAQVLFQQVFIEGFFYGNLQRSVAPVLMQSVIKEFRFGTSKGSFSILPSQASKPRVVQLADATEYCYQRKEWNPDNLNSSICTLYQVQEESMELRARLELFAHIFKEPCFNQLRTQEQLGYLVFSGLMRTEGIEYFRILIQSNVASPVLLDQRIELFVASFRDLLATMVPETWQKQINAVVKALLEKPKRESEECMRFWREIANETFVFDRRQRVAALVATLHKNDLLEFFDTYIAVSGSKRSKLSVCLYGAAHQFPELAGGDDGKQVSALTASMTGLSASLALTPASPASIQLIRDIEAFKRRMPLFPERSHDGLAAATNARL</sequence>